<keyword evidence="2" id="KW-0732">Signal</keyword>
<dbReference type="OMA" id="HSTFCNY"/>
<name>M7SYN7_EUTLA</name>
<dbReference type="EMBL" id="KB705591">
    <property type="protein sequence ID" value="EMR71739.1"/>
    <property type="molecule type" value="Genomic_DNA"/>
</dbReference>
<evidence type="ECO:0000256" key="1">
    <source>
        <dbReference type="SAM" id="MobiDB-lite"/>
    </source>
</evidence>
<reference evidence="4" key="1">
    <citation type="journal article" date="2013" name="Genome Announc.">
        <title>Draft genome sequence of the grapevine dieback fungus Eutypa lata UCR-EL1.</title>
        <authorList>
            <person name="Blanco-Ulate B."/>
            <person name="Rolshausen P.E."/>
            <person name="Cantu D."/>
        </authorList>
    </citation>
    <scope>NUCLEOTIDE SEQUENCE [LARGE SCALE GENOMIC DNA]</scope>
    <source>
        <strain evidence="4">UCR-EL1</strain>
    </source>
</reference>
<feature type="region of interest" description="Disordered" evidence="1">
    <location>
        <begin position="90"/>
        <end position="135"/>
    </location>
</feature>
<keyword evidence="4" id="KW-1185">Reference proteome</keyword>
<feature type="compositionally biased region" description="Polar residues" evidence="1">
    <location>
        <begin position="90"/>
        <end position="105"/>
    </location>
</feature>
<dbReference type="AlphaFoldDB" id="M7SYN7"/>
<protein>
    <submittedName>
        <fullName evidence="3">Putative 22kda glyco protein</fullName>
    </submittedName>
</protein>
<accession>M7SYN7</accession>
<dbReference type="Proteomes" id="UP000012174">
    <property type="component" value="Unassembled WGS sequence"/>
</dbReference>
<feature type="chain" id="PRO_5012429530" evidence="2">
    <location>
        <begin position="16"/>
        <end position="135"/>
    </location>
</feature>
<proteinExistence type="predicted"/>
<evidence type="ECO:0000256" key="2">
    <source>
        <dbReference type="SAM" id="SignalP"/>
    </source>
</evidence>
<feature type="compositionally biased region" description="Polar residues" evidence="1">
    <location>
        <begin position="112"/>
        <end position="127"/>
    </location>
</feature>
<evidence type="ECO:0000313" key="3">
    <source>
        <dbReference type="EMBL" id="EMR71739.1"/>
    </source>
</evidence>
<organism evidence="3 4">
    <name type="scientific">Eutypa lata (strain UCR-EL1)</name>
    <name type="common">Grapevine dieback disease fungus</name>
    <name type="synonym">Eutypa armeniacae</name>
    <dbReference type="NCBI Taxonomy" id="1287681"/>
    <lineage>
        <taxon>Eukaryota</taxon>
        <taxon>Fungi</taxon>
        <taxon>Dikarya</taxon>
        <taxon>Ascomycota</taxon>
        <taxon>Pezizomycotina</taxon>
        <taxon>Sordariomycetes</taxon>
        <taxon>Xylariomycetidae</taxon>
        <taxon>Xylariales</taxon>
        <taxon>Diatrypaceae</taxon>
        <taxon>Eutypa</taxon>
    </lineage>
</organism>
<dbReference type="HOGENOM" id="CLU_150781_0_0_1"/>
<dbReference type="OrthoDB" id="3679184at2759"/>
<evidence type="ECO:0000313" key="4">
    <source>
        <dbReference type="Proteomes" id="UP000012174"/>
    </source>
</evidence>
<feature type="signal peptide" evidence="2">
    <location>
        <begin position="1"/>
        <end position="15"/>
    </location>
</feature>
<dbReference type="KEGG" id="ela:UCREL1_1213"/>
<dbReference type="eggNOG" id="ENOG502T47V">
    <property type="taxonomic scope" value="Eukaryota"/>
</dbReference>
<sequence length="135" mass="14005">MKFSAVAFFAAVASADVVFKVSNFEAGCIPHSSQCRYSFGVIQPGTMETTPVTCTLLATSDGSLPAVTEGGCQDSSRTFSVTKGADGLTLTVSQPVTPSSNQTGSHLIPSSELETSDQPNASVQTYTGPAEFDLE</sequence>
<gene>
    <name evidence="3" type="ORF">UCREL1_1213</name>
</gene>